<keyword evidence="2" id="KW-1185">Reference proteome</keyword>
<organism evidence="1 2">
    <name type="scientific">Leucogyrophana mollusca</name>
    <dbReference type="NCBI Taxonomy" id="85980"/>
    <lineage>
        <taxon>Eukaryota</taxon>
        <taxon>Fungi</taxon>
        <taxon>Dikarya</taxon>
        <taxon>Basidiomycota</taxon>
        <taxon>Agaricomycotina</taxon>
        <taxon>Agaricomycetes</taxon>
        <taxon>Agaricomycetidae</taxon>
        <taxon>Boletales</taxon>
        <taxon>Boletales incertae sedis</taxon>
        <taxon>Leucogyrophana</taxon>
    </lineage>
</organism>
<comment type="caution">
    <text evidence="1">The sequence shown here is derived from an EMBL/GenBank/DDBJ whole genome shotgun (WGS) entry which is preliminary data.</text>
</comment>
<sequence>MSTSSNPIESSATRRAFGRPTRAFKGHTQWVQSVAYFPDGRHIASGSYDGTVIIWDVESGREDGQPLRHNSLVMSMAISPDGRRIASGTEGGLVIWDALTREVVHEIKGGGVYGLAYSLNGRWIAAVPRVVGGMVRLWDATAPTAHESLIRLWDADTGRPSREPLKCDGRAHCVAFSPDGSQIAVGLVDGSFRVIDISTGECVVGPIKGHTDRVSSVVYSPDGHLLVTGSDDKSIRLWDSKTGVEVGKPMLGWEPYFRCVSITADGRRIASGGFGIQVWDLETRLQVGHSFNGKFPVYSAAFSPDDRYIIRTHGPDVFLYDTQSLTIQGSSSPHTASNRNPPVGIFCVYVPFCPLTSRVSIRHLEHRQSHPSTSRGKPVPGHTMTHLR</sequence>
<dbReference type="EMBL" id="MU266757">
    <property type="protein sequence ID" value="KAH7918628.1"/>
    <property type="molecule type" value="Genomic_DNA"/>
</dbReference>
<proteinExistence type="predicted"/>
<dbReference type="Proteomes" id="UP000790709">
    <property type="component" value="Unassembled WGS sequence"/>
</dbReference>
<gene>
    <name evidence="1" type="ORF">BV22DRAFT_902464</name>
</gene>
<evidence type="ECO:0000313" key="2">
    <source>
        <dbReference type="Proteomes" id="UP000790709"/>
    </source>
</evidence>
<reference evidence="1" key="1">
    <citation type="journal article" date="2021" name="New Phytol.">
        <title>Evolutionary innovations through gain and loss of genes in the ectomycorrhizal Boletales.</title>
        <authorList>
            <person name="Wu G."/>
            <person name="Miyauchi S."/>
            <person name="Morin E."/>
            <person name="Kuo A."/>
            <person name="Drula E."/>
            <person name="Varga T."/>
            <person name="Kohler A."/>
            <person name="Feng B."/>
            <person name="Cao Y."/>
            <person name="Lipzen A."/>
            <person name="Daum C."/>
            <person name="Hundley H."/>
            <person name="Pangilinan J."/>
            <person name="Johnson J."/>
            <person name="Barry K."/>
            <person name="LaButti K."/>
            <person name="Ng V."/>
            <person name="Ahrendt S."/>
            <person name="Min B."/>
            <person name="Choi I.G."/>
            <person name="Park H."/>
            <person name="Plett J.M."/>
            <person name="Magnuson J."/>
            <person name="Spatafora J.W."/>
            <person name="Nagy L.G."/>
            <person name="Henrissat B."/>
            <person name="Grigoriev I.V."/>
            <person name="Yang Z.L."/>
            <person name="Xu J."/>
            <person name="Martin F.M."/>
        </authorList>
    </citation>
    <scope>NUCLEOTIDE SEQUENCE</scope>
    <source>
        <strain evidence="1">KUC20120723A-06</strain>
    </source>
</reference>
<accession>A0ACB8B1A8</accession>
<protein>
    <submittedName>
        <fullName evidence="1">WD40 repeat-like protein</fullName>
    </submittedName>
</protein>
<name>A0ACB8B1A8_9AGAM</name>
<evidence type="ECO:0000313" key="1">
    <source>
        <dbReference type="EMBL" id="KAH7918628.1"/>
    </source>
</evidence>